<evidence type="ECO:0000313" key="1">
    <source>
        <dbReference type="EMBL" id="MBS1010983.1"/>
    </source>
</evidence>
<dbReference type="AlphaFoldDB" id="A0A0C1PSA1"/>
<proteinExistence type="predicted"/>
<comment type="caution">
    <text evidence="1">The sequence shown here is derived from an EMBL/GenBank/DDBJ whole genome shotgun (WGS) entry which is preliminary data.</text>
</comment>
<sequence length="153" mass="17177">MHKSAFLIGLGALALALGVTDLTSAQAATWHAGTPKVMRHTWFYNGKGDNKAYITYTKTKSTGNLFGLDATTDRYYRLPGYGLKKLKYQSLGHHVYQLSGIQYSPAGQTVQFDGQRMTYKVKVTAKQLHFYKGYHNYVRQVKFTTTKTPAALK</sequence>
<dbReference type="EMBL" id="JAERKF010000010">
    <property type="protein sequence ID" value="MBS1010983.1"/>
    <property type="molecule type" value="Genomic_DNA"/>
</dbReference>
<evidence type="ECO:0000313" key="2">
    <source>
        <dbReference type="Proteomes" id="UP000676478"/>
    </source>
</evidence>
<dbReference type="RefSeq" id="WP_024525728.1">
    <property type="nucleotide sequence ID" value="NZ_BJMR01000005.1"/>
</dbReference>
<name>A0A0C1PSA1_LEVBR</name>
<dbReference type="OrthoDB" id="2321849at2"/>
<gene>
    <name evidence="1" type="ORF">JK167_09090</name>
</gene>
<protein>
    <submittedName>
        <fullName evidence="1">Uncharacterized protein</fullName>
    </submittedName>
</protein>
<accession>A0A0C1PSA1</accession>
<dbReference type="Proteomes" id="UP000676478">
    <property type="component" value="Unassembled WGS sequence"/>
</dbReference>
<reference evidence="1" key="1">
    <citation type="submission" date="2020-12" db="EMBL/GenBank/DDBJ databases">
        <authorList>
            <person name="Mcmullen J.G."/>
        </authorList>
    </citation>
    <scope>NUCLEOTIDE SEQUENCE</scope>
    <source>
        <strain evidence="1">Dm-2019-70</strain>
    </source>
</reference>
<reference evidence="1" key="2">
    <citation type="submission" date="2022-09" db="EMBL/GenBank/DDBJ databases">
        <title>Genome-inferred correspondence between phylogeny and metabolic traits in the wild Drosophila gut microbiome.</title>
        <authorList>
            <person name="Bueno E."/>
            <person name="Blow F."/>
            <person name="Douglas A.E."/>
        </authorList>
    </citation>
    <scope>NUCLEOTIDE SEQUENCE</scope>
    <source>
        <strain evidence="1">Dm-2019-70</strain>
    </source>
</reference>
<organism evidence="1 2">
    <name type="scientific">Levilactobacillus brevis</name>
    <name type="common">Lactobacillus brevis</name>
    <dbReference type="NCBI Taxonomy" id="1580"/>
    <lineage>
        <taxon>Bacteria</taxon>
        <taxon>Bacillati</taxon>
        <taxon>Bacillota</taxon>
        <taxon>Bacilli</taxon>
        <taxon>Lactobacillales</taxon>
        <taxon>Lactobacillaceae</taxon>
        <taxon>Levilactobacillus</taxon>
    </lineage>
</organism>